<reference evidence="11 12" key="1">
    <citation type="submission" date="2023-10" db="EMBL/GenBank/DDBJ databases">
        <authorList>
            <person name="Botero Cardona J."/>
        </authorList>
    </citation>
    <scope>NUCLEOTIDE SEQUENCE [LARGE SCALE GENOMIC DNA]</scope>
    <source>
        <strain evidence="11 12">R-53137</strain>
    </source>
</reference>
<keyword evidence="5 8" id="KW-0067">ATP-binding</keyword>
<dbReference type="InterPro" id="IPR011761">
    <property type="entry name" value="ATP-grasp"/>
</dbReference>
<evidence type="ECO:0000256" key="3">
    <source>
        <dbReference type="ARBA" id="ARBA00022598"/>
    </source>
</evidence>
<dbReference type="Pfam" id="PF02786">
    <property type="entry name" value="CPSase_L_D2"/>
    <property type="match status" value="1"/>
</dbReference>
<keyword evidence="6" id="KW-0464">Manganese</keyword>
<dbReference type="InterPro" id="IPR016185">
    <property type="entry name" value="PreATP-grasp_dom_sf"/>
</dbReference>
<dbReference type="EMBL" id="CAUZLT010000001">
    <property type="protein sequence ID" value="CAK1223916.1"/>
    <property type="molecule type" value="Genomic_DNA"/>
</dbReference>
<evidence type="ECO:0000313" key="12">
    <source>
        <dbReference type="Proteomes" id="UP001314262"/>
    </source>
</evidence>
<dbReference type="GO" id="GO:0003989">
    <property type="term" value="F:acetyl-CoA carboxylase activity"/>
    <property type="evidence" value="ECO:0007669"/>
    <property type="project" value="UniProtKB-EC"/>
</dbReference>
<dbReference type="SUPFAM" id="SSF52440">
    <property type="entry name" value="PreATP-grasp domain"/>
    <property type="match status" value="1"/>
</dbReference>
<evidence type="ECO:0000313" key="11">
    <source>
        <dbReference type="EMBL" id="CAK1223916.1"/>
    </source>
</evidence>
<dbReference type="SUPFAM" id="SSF51246">
    <property type="entry name" value="Rudiment single hybrid motif"/>
    <property type="match status" value="1"/>
</dbReference>
<evidence type="ECO:0000259" key="9">
    <source>
        <dbReference type="PROSITE" id="PS50975"/>
    </source>
</evidence>
<dbReference type="EC" id="6.3.4.14" evidence="2"/>
<dbReference type="SMART" id="SM00878">
    <property type="entry name" value="Biotin_carb_C"/>
    <property type="match status" value="1"/>
</dbReference>
<dbReference type="PROSITE" id="PS50979">
    <property type="entry name" value="BC"/>
    <property type="match status" value="1"/>
</dbReference>
<evidence type="ECO:0000256" key="5">
    <source>
        <dbReference type="ARBA" id="ARBA00022840"/>
    </source>
</evidence>
<gene>
    <name evidence="11" type="ORF">R53137_KAKDMLNK_00022</name>
</gene>
<dbReference type="Gene3D" id="3.30.470.20">
    <property type="entry name" value="ATP-grasp fold, B domain"/>
    <property type="match status" value="1"/>
</dbReference>
<accession>A0ABM9ML69</accession>
<comment type="catalytic activity">
    <reaction evidence="7">
        <text>N(6)-biotinyl-L-lysyl-[protein] + hydrogencarbonate + ATP = N(6)-carboxybiotinyl-L-lysyl-[protein] + ADP + phosphate + H(+)</text>
        <dbReference type="Rhea" id="RHEA:13501"/>
        <dbReference type="Rhea" id="RHEA-COMP:10505"/>
        <dbReference type="Rhea" id="RHEA-COMP:10506"/>
        <dbReference type="ChEBI" id="CHEBI:15378"/>
        <dbReference type="ChEBI" id="CHEBI:17544"/>
        <dbReference type="ChEBI" id="CHEBI:30616"/>
        <dbReference type="ChEBI" id="CHEBI:43474"/>
        <dbReference type="ChEBI" id="CHEBI:83144"/>
        <dbReference type="ChEBI" id="CHEBI:83145"/>
        <dbReference type="ChEBI" id="CHEBI:456216"/>
        <dbReference type="EC" id="6.3.4.14"/>
    </reaction>
</comment>
<keyword evidence="3 11" id="KW-0436">Ligase</keyword>
<comment type="function">
    <text evidence="1">This protein is a component of the acetyl coenzyme A carboxylase complex; first, biotin carboxylase catalyzes the carboxylation of the carrier protein and then the transcarboxylase transfers the carboxyl group to form malonyl-CoA.</text>
</comment>
<evidence type="ECO:0000256" key="7">
    <source>
        <dbReference type="ARBA" id="ARBA00048600"/>
    </source>
</evidence>
<dbReference type="SUPFAM" id="SSF56059">
    <property type="entry name" value="Glutathione synthetase ATP-binding domain-like"/>
    <property type="match status" value="1"/>
</dbReference>
<name>A0ABM9ML69_9LACO</name>
<dbReference type="Pfam" id="PF02785">
    <property type="entry name" value="Biotin_carb_C"/>
    <property type="match status" value="1"/>
</dbReference>
<dbReference type="InterPro" id="IPR051602">
    <property type="entry name" value="ACC_Biotin_Carboxylase"/>
</dbReference>
<feature type="domain" description="ATP-grasp" evidence="9">
    <location>
        <begin position="125"/>
        <end position="322"/>
    </location>
</feature>
<keyword evidence="12" id="KW-1185">Reference proteome</keyword>
<evidence type="ECO:0000256" key="8">
    <source>
        <dbReference type="PROSITE-ProRule" id="PRU00409"/>
    </source>
</evidence>
<evidence type="ECO:0000256" key="1">
    <source>
        <dbReference type="ARBA" id="ARBA00003761"/>
    </source>
</evidence>
<dbReference type="InterPro" id="IPR005481">
    <property type="entry name" value="BC-like_N"/>
</dbReference>
<dbReference type="RefSeq" id="WP_203618004.1">
    <property type="nucleotide sequence ID" value="NZ_BOJU01000002.1"/>
</dbReference>
<dbReference type="InterPro" id="IPR011764">
    <property type="entry name" value="Biotin_carboxylation_dom"/>
</dbReference>
<feature type="domain" description="Biotin carboxylation" evidence="10">
    <location>
        <begin position="6"/>
        <end position="442"/>
    </location>
</feature>
<keyword evidence="4 8" id="KW-0547">Nucleotide-binding</keyword>
<evidence type="ECO:0000256" key="4">
    <source>
        <dbReference type="ARBA" id="ARBA00022741"/>
    </source>
</evidence>
<protein>
    <recommendedName>
        <fullName evidence="2">biotin carboxylase</fullName>
        <ecNumber evidence="2">6.3.4.14</ecNumber>
    </recommendedName>
</protein>
<dbReference type="PROSITE" id="PS50975">
    <property type="entry name" value="ATP_GRASP"/>
    <property type="match status" value="1"/>
</dbReference>
<dbReference type="Pfam" id="PF00289">
    <property type="entry name" value="Biotin_carb_N"/>
    <property type="match status" value="1"/>
</dbReference>
<dbReference type="PROSITE" id="PS00867">
    <property type="entry name" value="CPSASE_2"/>
    <property type="match status" value="1"/>
</dbReference>
<organism evidence="11 12">
    <name type="scientific">Fructobacillus tropaeoli</name>
    <dbReference type="NCBI Taxonomy" id="709323"/>
    <lineage>
        <taxon>Bacteria</taxon>
        <taxon>Bacillati</taxon>
        <taxon>Bacillota</taxon>
        <taxon>Bacilli</taxon>
        <taxon>Lactobacillales</taxon>
        <taxon>Lactobacillaceae</taxon>
        <taxon>Fructobacillus</taxon>
    </lineage>
</organism>
<sequence length="447" mass="49142">MEIKKRKNKILIANRGEIAVRIIRAAQLLGLQTVAVYAEPDQNALHVAMADEAVKVGPASLAESYLNQDAILAAAEITGCTAIHPGYGLLSENADFAQLVEEKGFIFIGPTAKTIRIMGNKSAARQEMAKIGVPIVTGSHQSFTEAPRGLKQAEEIGYPVMLKAVGGGGGKGMRVVERSESFTGEFQLAQQEVMAVANDKRMYLEKFVDRPRHIEIQVLGDGNGHGLVLGDRDCTIQHRHQKMIEEAPSVYLDESTRQEMFSLALKATESLNYRGAGTFEFLYQGPGRYYFMEMNTRIQVEHAVTEERAGIDLIGAQLALAFGTSIQALAHHEQPVVAIEARVLAKSAGKITGLHLPAGLGIRNETAIYQGYRVPSNYDAMILKIIATDFSRENALKRLRVAIDETVILGVETNLDLLSKILYHPDFIAEDSRTDINWLDRQLEGEN</sequence>
<evidence type="ECO:0000256" key="6">
    <source>
        <dbReference type="ARBA" id="ARBA00023211"/>
    </source>
</evidence>
<proteinExistence type="predicted"/>
<dbReference type="GO" id="GO:0004075">
    <property type="term" value="F:biotin carboxylase activity"/>
    <property type="evidence" value="ECO:0007669"/>
    <property type="project" value="UniProtKB-EC"/>
</dbReference>
<dbReference type="InterPro" id="IPR011054">
    <property type="entry name" value="Rudment_hybrid_motif"/>
</dbReference>
<evidence type="ECO:0000259" key="10">
    <source>
        <dbReference type="PROSITE" id="PS50979"/>
    </source>
</evidence>
<comment type="caution">
    <text evidence="11">The sequence shown here is derived from an EMBL/GenBank/DDBJ whole genome shotgun (WGS) entry which is preliminary data.</text>
</comment>
<dbReference type="Proteomes" id="UP001314262">
    <property type="component" value="Unassembled WGS sequence"/>
</dbReference>
<evidence type="ECO:0000256" key="2">
    <source>
        <dbReference type="ARBA" id="ARBA00013263"/>
    </source>
</evidence>
<dbReference type="InterPro" id="IPR005482">
    <property type="entry name" value="Biotin_COase_C"/>
</dbReference>
<dbReference type="InterPro" id="IPR005479">
    <property type="entry name" value="CPAse_ATP-bd"/>
</dbReference>
<dbReference type="PANTHER" id="PTHR48095:SF2">
    <property type="entry name" value="BIOTIN CARBOXYLASE, CHLOROPLASTIC"/>
    <property type="match status" value="1"/>
</dbReference>
<dbReference type="PANTHER" id="PTHR48095">
    <property type="entry name" value="PYRUVATE CARBOXYLASE SUBUNIT A"/>
    <property type="match status" value="1"/>
</dbReference>